<dbReference type="Gene3D" id="3.30.50.10">
    <property type="entry name" value="Erythroid Transcription Factor GATA-1, subunit A"/>
    <property type="match status" value="1"/>
</dbReference>
<feature type="compositionally biased region" description="Polar residues" evidence="10">
    <location>
        <begin position="414"/>
        <end position="426"/>
    </location>
</feature>
<dbReference type="InterPro" id="IPR013088">
    <property type="entry name" value="Znf_NHR/GATA"/>
</dbReference>
<organism evidence="13 14">
    <name type="scientific">Canavalia gladiata</name>
    <name type="common">Sword bean</name>
    <name type="synonym">Dolichos gladiatus</name>
    <dbReference type="NCBI Taxonomy" id="3824"/>
    <lineage>
        <taxon>Eukaryota</taxon>
        <taxon>Viridiplantae</taxon>
        <taxon>Streptophyta</taxon>
        <taxon>Embryophyta</taxon>
        <taxon>Tracheophyta</taxon>
        <taxon>Spermatophyta</taxon>
        <taxon>Magnoliopsida</taxon>
        <taxon>eudicotyledons</taxon>
        <taxon>Gunneridae</taxon>
        <taxon>Pentapetalae</taxon>
        <taxon>rosids</taxon>
        <taxon>fabids</taxon>
        <taxon>Fabales</taxon>
        <taxon>Fabaceae</taxon>
        <taxon>Papilionoideae</taxon>
        <taxon>50 kb inversion clade</taxon>
        <taxon>NPAAA clade</taxon>
        <taxon>indigoferoid/millettioid clade</taxon>
        <taxon>Phaseoleae</taxon>
        <taxon>Canavalia</taxon>
    </lineage>
</organism>
<dbReference type="PROSITE" id="PS00344">
    <property type="entry name" value="GATA_ZN_FINGER_1"/>
    <property type="match status" value="1"/>
</dbReference>
<evidence type="ECO:0000256" key="4">
    <source>
        <dbReference type="ARBA" id="ARBA00022833"/>
    </source>
</evidence>
<dbReference type="GO" id="GO:0008270">
    <property type="term" value="F:zinc ion binding"/>
    <property type="evidence" value="ECO:0007669"/>
    <property type="project" value="UniProtKB-KW"/>
</dbReference>
<dbReference type="AlphaFoldDB" id="A0AAN9L7B8"/>
<dbReference type="InterPro" id="IPR044589">
    <property type="entry name" value="GATA26/27"/>
</dbReference>
<comment type="subcellular location">
    <subcellularLocation>
        <location evidence="1">Nucleus</location>
    </subcellularLocation>
</comment>
<proteinExistence type="predicted"/>
<keyword evidence="5" id="KW-0805">Transcription regulation</keyword>
<evidence type="ECO:0000256" key="10">
    <source>
        <dbReference type="SAM" id="MobiDB-lite"/>
    </source>
</evidence>
<evidence type="ECO:0000256" key="7">
    <source>
        <dbReference type="ARBA" id="ARBA00023163"/>
    </source>
</evidence>
<dbReference type="CDD" id="cd00202">
    <property type="entry name" value="ZnF_GATA"/>
    <property type="match status" value="1"/>
</dbReference>
<feature type="region of interest" description="Disordered" evidence="10">
    <location>
        <begin position="412"/>
        <end position="433"/>
    </location>
</feature>
<evidence type="ECO:0000256" key="1">
    <source>
        <dbReference type="ARBA" id="ARBA00004123"/>
    </source>
</evidence>
<feature type="domain" description="GATA-type" evidence="11">
    <location>
        <begin position="7"/>
        <end position="40"/>
    </location>
</feature>
<keyword evidence="4" id="KW-0862">Zinc</keyword>
<keyword evidence="3 9" id="KW-0863">Zinc-finger</keyword>
<evidence type="ECO:0000313" key="14">
    <source>
        <dbReference type="Proteomes" id="UP001367508"/>
    </source>
</evidence>
<dbReference type="GO" id="GO:0006355">
    <property type="term" value="P:regulation of DNA-templated transcription"/>
    <property type="evidence" value="ECO:0007669"/>
    <property type="project" value="InterPro"/>
</dbReference>
<keyword evidence="6" id="KW-0238">DNA-binding</keyword>
<dbReference type="PANTHER" id="PTHR46855:SF20">
    <property type="entry name" value="GATA TRANSCRIPTION FACTOR-LIKE PROTEIN"/>
    <property type="match status" value="1"/>
</dbReference>
<reference evidence="13 14" key="1">
    <citation type="submission" date="2024-01" db="EMBL/GenBank/DDBJ databases">
        <title>The genomes of 5 underutilized Papilionoideae crops provide insights into root nodulation and disease resistanc.</title>
        <authorList>
            <person name="Jiang F."/>
        </authorList>
    </citation>
    <scope>NUCLEOTIDE SEQUENCE [LARGE SCALE GENOMIC DNA]</scope>
    <source>
        <strain evidence="13">LVBAO_FW01</strain>
        <tissue evidence="13">Leaves</tissue>
    </source>
</reference>
<dbReference type="InterPro" id="IPR044867">
    <property type="entry name" value="DEUBAD_dom"/>
</dbReference>
<evidence type="ECO:0000256" key="8">
    <source>
        <dbReference type="ARBA" id="ARBA00023242"/>
    </source>
</evidence>
<dbReference type="SUPFAM" id="SSF57716">
    <property type="entry name" value="Glucocorticoid receptor-like (DNA-binding domain)"/>
    <property type="match status" value="1"/>
</dbReference>
<dbReference type="SMART" id="SM00401">
    <property type="entry name" value="ZnF_GATA"/>
    <property type="match status" value="1"/>
</dbReference>
<evidence type="ECO:0008006" key="15">
    <source>
        <dbReference type="Google" id="ProtNLM"/>
    </source>
</evidence>
<evidence type="ECO:0000256" key="3">
    <source>
        <dbReference type="ARBA" id="ARBA00022771"/>
    </source>
</evidence>
<dbReference type="PROSITE" id="PS51916">
    <property type="entry name" value="DEUBAD"/>
    <property type="match status" value="1"/>
</dbReference>
<dbReference type="Proteomes" id="UP001367508">
    <property type="component" value="Unassembled WGS sequence"/>
</dbReference>
<dbReference type="InterPro" id="IPR000679">
    <property type="entry name" value="Znf_GATA"/>
</dbReference>
<keyword evidence="2" id="KW-0479">Metal-binding</keyword>
<evidence type="ECO:0000259" key="12">
    <source>
        <dbReference type="PROSITE" id="PS51916"/>
    </source>
</evidence>
<evidence type="ECO:0000256" key="9">
    <source>
        <dbReference type="PROSITE-ProRule" id="PRU00094"/>
    </source>
</evidence>
<dbReference type="InterPro" id="IPR028020">
    <property type="entry name" value="ASX_DEUBAD_dom"/>
</dbReference>
<sequence length="543" mass="59569">MGKQGPCYHCGVTSTPLWRNGPPEKPVLCNACGSRWRTKGTLANYTPLHARAENVDNEDQRVSGAKSMSLNKNKEVKLVKRKQNHDNAASGGFVPDYNQGFRKVVDEDTSNRSSSGSAISNSESCAQFGGTDASDLTGPAQSVVWDAMVPSKKRTCAGRPKPSSVEKLTRDLCTILHEQQSYFSASSEEDLLFESETPMVSVEIGHGSILIRHPSSIAREEESEASSLSVDNKQCLMSEAYSCSGTIPMHSDHSGMNFSSHLGVGKIRNSVGQIMQQEQLKRANSQLEKLQVPGNHDSPLCLIDLNDVVNYEEFTRNLTNEEQQQLLKYLPVVDTAKLPESLKNMFNSVQFKENSTYFQQLLGEGVFDISLLGTKPEEWKTLKRLVLSNQLKSKWVEHYNYLKKCENKAGKSIGQGSTGMKSSNVANAKRMRDSQNQNFPEMKTTMRSPKRVSIKGGCEGKEVMEDGSSFSPKSLFALPHGGSSGLHILDSLNYVDESSDQDLLLEVPSNSSFPQAELLHPTLSIGAQVSTSSSSAHSPVAHP</sequence>
<comment type="caution">
    <text evidence="13">The sequence shown here is derived from an EMBL/GenBank/DDBJ whole genome shotgun (WGS) entry which is preliminary data.</text>
</comment>
<accession>A0AAN9L7B8</accession>
<dbReference type="Gene3D" id="1.10.2020.20">
    <property type="match status" value="1"/>
</dbReference>
<protein>
    <recommendedName>
        <fullName evidence="15">GATA transcription factor 26</fullName>
    </recommendedName>
</protein>
<keyword evidence="8" id="KW-0539">Nucleus</keyword>
<gene>
    <name evidence="13" type="ORF">VNO77_25026</name>
</gene>
<dbReference type="EMBL" id="JAYMYQ010000005">
    <property type="protein sequence ID" value="KAK7330822.1"/>
    <property type="molecule type" value="Genomic_DNA"/>
</dbReference>
<feature type="domain" description="DEUBAD" evidence="12">
    <location>
        <begin position="296"/>
        <end position="408"/>
    </location>
</feature>
<evidence type="ECO:0000256" key="5">
    <source>
        <dbReference type="ARBA" id="ARBA00023015"/>
    </source>
</evidence>
<evidence type="ECO:0000256" key="2">
    <source>
        <dbReference type="ARBA" id="ARBA00022723"/>
    </source>
</evidence>
<evidence type="ECO:0000256" key="6">
    <source>
        <dbReference type="ARBA" id="ARBA00023125"/>
    </source>
</evidence>
<dbReference type="Pfam" id="PF00320">
    <property type="entry name" value="GATA"/>
    <property type="match status" value="1"/>
</dbReference>
<evidence type="ECO:0000313" key="13">
    <source>
        <dbReference type="EMBL" id="KAK7330822.1"/>
    </source>
</evidence>
<dbReference type="GO" id="GO:0005634">
    <property type="term" value="C:nucleus"/>
    <property type="evidence" value="ECO:0007669"/>
    <property type="project" value="UniProtKB-SubCell"/>
</dbReference>
<dbReference type="Pfam" id="PF13919">
    <property type="entry name" value="ASXH"/>
    <property type="match status" value="1"/>
</dbReference>
<keyword evidence="14" id="KW-1185">Reference proteome</keyword>
<dbReference type="InterPro" id="IPR038108">
    <property type="entry name" value="RPN13_DEUBAD_sf"/>
</dbReference>
<evidence type="ECO:0000259" key="11">
    <source>
        <dbReference type="PROSITE" id="PS50114"/>
    </source>
</evidence>
<dbReference type="GO" id="GO:0043565">
    <property type="term" value="F:sequence-specific DNA binding"/>
    <property type="evidence" value="ECO:0007669"/>
    <property type="project" value="InterPro"/>
</dbReference>
<dbReference type="PROSITE" id="PS50114">
    <property type="entry name" value="GATA_ZN_FINGER_2"/>
    <property type="match status" value="1"/>
</dbReference>
<name>A0AAN9L7B8_CANGL</name>
<dbReference type="PANTHER" id="PTHR46855">
    <property type="entry name" value="OSJNBB0038F03.10 PROTEIN"/>
    <property type="match status" value="1"/>
</dbReference>
<keyword evidence="7" id="KW-0804">Transcription</keyword>